<feature type="region of interest" description="Disordered" evidence="1">
    <location>
        <begin position="529"/>
        <end position="552"/>
    </location>
</feature>
<dbReference type="GO" id="GO:0000122">
    <property type="term" value="P:negative regulation of transcription by RNA polymerase II"/>
    <property type="evidence" value="ECO:0007669"/>
    <property type="project" value="TreeGrafter"/>
</dbReference>
<sequence length="552" mass="61267">MAQTLKDSFLDLERHRQLLEENIEKLWKSLRHWQLWEAEYEGLKEEILVAKPNPNQEQLSAICRDYEGELVTKKEVEDILGSRNAAQVVNILDRRIDYVEQNVRTVLKQIEAAENKLAAATVISTPEVRNEEGLPLTEIIEELDEEGNVVSCRTSTPGSAKPQLLEVLKKAGVTNLPTDSTTAEPASSSEEKPVEASKQNATESKKAAAFAEDAKPSFEPEKSQATKRLEGVMNTAKQQETKPSAPPVIPADESPEDAALRREMLQYGVSEVGAVVAELDLEDDSDWTDEQDYDETSTDDEDEFGRSRGRVVDEDIRQQMIKLEQRLGVRMMENIGKKASDYDVVREGIGRVTINGQETATASEDEPAAAAAESLRKDSSTTSFKKSVRFSEELDISPAPKPATAATPAARRKTAPVNDIVERTAPAQSSASPQQNKKVSRFKSARTAPPLEFSPAEDQTRTVPTGPEGTTLAPVVVEREIPHDSFPAEPDELDPHLLHQEVATEYHKMRNTMIHRQGGFMKEEESEIVPFTEEEGGPKKMSRFKAARLARN</sequence>
<dbReference type="Pfam" id="PF13758">
    <property type="entry name" value="Prefoldin_3"/>
    <property type="match status" value="1"/>
</dbReference>
<dbReference type="GO" id="GO:0003714">
    <property type="term" value="F:transcription corepressor activity"/>
    <property type="evidence" value="ECO:0007669"/>
    <property type="project" value="TreeGrafter"/>
</dbReference>
<dbReference type="InterPro" id="IPR052255">
    <property type="entry name" value="RNA_pol_II_subunit5-mediator"/>
</dbReference>
<protein>
    <recommendedName>
        <fullName evidence="2">DUF3835 domain-containing protein</fullName>
    </recommendedName>
</protein>
<feature type="compositionally biased region" description="Acidic residues" evidence="1">
    <location>
        <begin position="280"/>
        <end position="303"/>
    </location>
</feature>
<feature type="compositionally biased region" description="Polar residues" evidence="1">
    <location>
        <begin position="426"/>
        <end position="437"/>
    </location>
</feature>
<dbReference type="PANTHER" id="PTHR15111">
    <property type="entry name" value="RNA POLYMERASE II SUBUNIT 5-MEDIATING PROTEIN NNX3"/>
    <property type="match status" value="1"/>
</dbReference>
<dbReference type="AlphaFoldDB" id="A0A2J6SKA6"/>
<gene>
    <name evidence="3" type="ORF">K444DRAFT_620354</name>
</gene>
<dbReference type="GO" id="GO:0003682">
    <property type="term" value="F:chromatin binding"/>
    <property type="evidence" value="ECO:0007669"/>
    <property type="project" value="TreeGrafter"/>
</dbReference>
<feature type="compositionally biased region" description="Basic residues" evidence="1">
    <location>
        <begin position="540"/>
        <end position="552"/>
    </location>
</feature>
<dbReference type="Proteomes" id="UP000235371">
    <property type="component" value="Unassembled WGS sequence"/>
</dbReference>
<dbReference type="RefSeq" id="XP_024728106.1">
    <property type="nucleotide sequence ID" value="XM_024881689.1"/>
</dbReference>
<dbReference type="OrthoDB" id="21413at2759"/>
<dbReference type="InParanoid" id="A0A2J6SKA6"/>
<dbReference type="InterPro" id="IPR024325">
    <property type="entry name" value="DUF3835"/>
</dbReference>
<feature type="region of interest" description="Disordered" evidence="1">
    <location>
        <begin position="356"/>
        <end position="470"/>
    </location>
</feature>
<evidence type="ECO:0000256" key="1">
    <source>
        <dbReference type="SAM" id="MobiDB-lite"/>
    </source>
</evidence>
<feature type="region of interest" description="Disordered" evidence="1">
    <location>
        <begin position="173"/>
        <end position="255"/>
    </location>
</feature>
<name>A0A2J6SKA6_9HELO</name>
<proteinExistence type="predicted"/>
<evidence type="ECO:0000313" key="4">
    <source>
        <dbReference type="Proteomes" id="UP000235371"/>
    </source>
</evidence>
<feature type="region of interest" description="Disordered" evidence="1">
    <location>
        <begin position="280"/>
        <end position="307"/>
    </location>
</feature>
<dbReference type="Pfam" id="PF12927">
    <property type="entry name" value="DUF3835"/>
    <property type="match status" value="2"/>
</dbReference>
<dbReference type="GeneID" id="36589766"/>
<dbReference type="EMBL" id="KZ613912">
    <property type="protein sequence ID" value="PMD51202.1"/>
    <property type="molecule type" value="Genomic_DNA"/>
</dbReference>
<dbReference type="GO" id="GO:0019212">
    <property type="term" value="F:phosphatase inhibitor activity"/>
    <property type="evidence" value="ECO:0007669"/>
    <property type="project" value="TreeGrafter"/>
</dbReference>
<keyword evidence="4" id="KW-1185">Reference proteome</keyword>
<accession>A0A2J6SKA6</accession>
<dbReference type="PANTHER" id="PTHR15111:SF0">
    <property type="entry name" value="UNCONVENTIONAL PREFOLDIN RPB5 INTERACTOR 1"/>
    <property type="match status" value="1"/>
</dbReference>
<reference evidence="3 4" key="1">
    <citation type="submission" date="2016-04" db="EMBL/GenBank/DDBJ databases">
        <title>A degradative enzymes factory behind the ericoid mycorrhizal symbiosis.</title>
        <authorList>
            <consortium name="DOE Joint Genome Institute"/>
            <person name="Martino E."/>
            <person name="Morin E."/>
            <person name="Grelet G."/>
            <person name="Kuo A."/>
            <person name="Kohler A."/>
            <person name="Daghino S."/>
            <person name="Barry K."/>
            <person name="Choi C."/>
            <person name="Cichocki N."/>
            <person name="Clum A."/>
            <person name="Copeland A."/>
            <person name="Hainaut M."/>
            <person name="Haridas S."/>
            <person name="Labutti K."/>
            <person name="Lindquist E."/>
            <person name="Lipzen A."/>
            <person name="Khouja H.-R."/>
            <person name="Murat C."/>
            <person name="Ohm R."/>
            <person name="Olson A."/>
            <person name="Spatafora J."/>
            <person name="Veneault-Fourrey C."/>
            <person name="Henrissat B."/>
            <person name="Grigoriev I."/>
            <person name="Martin F."/>
            <person name="Perotto S."/>
        </authorList>
    </citation>
    <scope>NUCLEOTIDE SEQUENCE [LARGE SCALE GENOMIC DNA]</scope>
    <source>
        <strain evidence="3 4">E</strain>
    </source>
</reference>
<feature type="compositionally biased region" description="Low complexity" evidence="1">
    <location>
        <begin position="358"/>
        <end position="373"/>
    </location>
</feature>
<feature type="domain" description="DUF3835" evidence="2">
    <location>
        <begin position="472"/>
        <end position="549"/>
    </location>
</feature>
<dbReference type="InterPro" id="IPR039553">
    <property type="entry name" value="Prefoldin-like"/>
</dbReference>
<feature type="compositionally biased region" description="Basic and acidic residues" evidence="1">
    <location>
        <begin position="212"/>
        <end position="230"/>
    </location>
</feature>
<feature type="domain" description="DUF3835" evidence="2">
    <location>
        <begin position="434"/>
        <end position="446"/>
    </location>
</feature>
<organism evidence="3 4">
    <name type="scientific">Hyaloscypha bicolor E</name>
    <dbReference type="NCBI Taxonomy" id="1095630"/>
    <lineage>
        <taxon>Eukaryota</taxon>
        <taxon>Fungi</taxon>
        <taxon>Dikarya</taxon>
        <taxon>Ascomycota</taxon>
        <taxon>Pezizomycotina</taxon>
        <taxon>Leotiomycetes</taxon>
        <taxon>Helotiales</taxon>
        <taxon>Hyaloscyphaceae</taxon>
        <taxon>Hyaloscypha</taxon>
        <taxon>Hyaloscypha bicolor</taxon>
    </lineage>
</organism>
<feature type="compositionally biased region" description="Low complexity" evidence="1">
    <location>
        <begin position="177"/>
        <end position="188"/>
    </location>
</feature>
<evidence type="ECO:0000259" key="2">
    <source>
        <dbReference type="Pfam" id="PF12927"/>
    </source>
</evidence>
<evidence type="ECO:0000313" key="3">
    <source>
        <dbReference type="EMBL" id="PMD51202.1"/>
    </source>
</evidence>